<proteinExistence type="inferred from homology"/>
<dbReference type="EMBL" id="FOOK01000038">
    <property type="protein sequence ID" value="SFG47981.1"/>
    <property type="molecule type" value="Genomic_DNA"/>
</dbReference>
<evidence type="ECO:0000256" key="8">
    <source>
        <dbReference type="ARBA" id="ARBA00023209"/>
    </source>
</evidence>
<reference evidence="13 14" key="1">
    <citation type="submission" date="2016-10" db="EMBL/GenBank/DDBJ databases">
        <authorList>
            <person name="de Groot N.N."/>
        </authorList>
    </citation>
    <scope>NUCLEOTIDE SEQUENCE [LARGE SCALE GENOMIC DNA]</scope>
    <source>
        <strain evidence="13 14">DSM 44945</strain>
    </source>
</reference>
<evidence type="ECO:0000313" key="13">
    <source>
        <dbReference type="EMBL" id="SFG47981.1"/>
    </source>
</evidence>
<evidence type="ECO:0000256" key="10">
    <source>
        <dbReference type="ARBA" id="ARBA00023264"/>
    </source>
</evidence>
<dbReference type="PANTHER" id="PTHR10067:SF6">
    <property type="entry name" value="PHOSPHATIDYLSERINE DECARBOXYLASE PROENZYME, MITOCHONDRIAL"/>
    <property type="match status" value="1"/>
</dbReference>
<feature type="active site" description="Schiff-base intermediate with substrate; via pyruvic acid; for decarboxylase activity" evidence="12">
    <location>
        <position position="239"/>
    </location>
</feature>
<evidence type="ECO:0000256" key="6">
    <source>
        <dbReference type="ARBA" id="ARBA00023136"/>
    </source>
</evidence>
<keyword evidence="6 12" id="KW-0472">Membrane</keyword>
<evidence type="ECO:0000256" key="3">
    <source>
        <dbReference type="ARBA" id="ARBA00022516"/>
    </source>
</evidence>
<keyword evidence="9 12" id="KW-0456">Lyase</keyword>
<keyword evidence="11 12" id="KW-0670">Pyruvate</keyword>
<keyword evidence="5 12" id="KW-0443">Lipid metabolism</keyword>
<dbReference type="PANTHER" id="PTHR10067">
    <property type="entry name" value="PHOSPHATIDYLSERINE DECARBOXYLASE"/>
    <property type="match status" value="1"/>
</dbReference>
<comment type="subcellular location">
    <subcellularLocation>
        <location evidence="12">Cell membrane</location>
        <topology evidence="12">Peripheral membrane protein</topology>
    </subcellularLocation>
</comment>
<dbReference type="Proteomes" id="UP000198661">
    <property type="component" value="Unassembled WGS sequence"/>
</dbReference>
<evidence type="ECO:0000256" key="12">
    <source>
        <dbReference type="HAMAP-Rule" id="MF_00662"/>
    </source>
</evidence>
<feature type="chain" id="PRO_5023281921" description="Phosphatidylserine decarboxylase alpha chain" evidence="12">
    <location>
        <begin position="239"/>
        <end position="277"/>
    </location>
</feature>
<evidence type="ECO:0000256" key="2">
    <source>
        <dbReference type="ARBA" id="ARBA00022475"/>
    </source>
</evidence>
<dbReference type="InterPro" id="IPR033177">
    <property type="entry name" value="PSD-B"/>
</dbReference>
<dbReference type="HAMAP" id="MF_00662">
    <property type="entry name" value="PS_decarb_PSD_B_type1"/>
    <property type="match status" value="1"/>
</dbReference>
<dbReference type="STRING" id="201973.SAMN04488025_1387"/>
<name>A0A1I2SDB3_9BACL</name>
<sequence length="277" mass="30781">MSLFYLVPKHALSRAVGRWARTPISRLAIPLFIRRYRINLEEAEKPWKDYPNLLEFFTRKLKPEVRPVDPSPDTGISPVDGVISQLGEINEGTLIQSKGITYRVEELLGGDIEQAAAFEGGKFVTIYLSPRDYHRIHAPAGGEVIQVSYIPGQLFPVNEFGVRAIPRLFVRNERLITYLRTSLGRIAVVKVGATNVGSIRLHFDPEVSTRSAGGSLKKVYEPPLALSKGQEMGRFEFGSTVILLFEPGKVDWTSDWVPGTALKMGQPIVRGVGSAEH</sequence>
<keyword evidence="3 12" id="KW-0444">Lipid biosynthesis</keyword>
<organism evidence="13 14">
    <name type="scientific">Planifilum fulgidum</name>
    <dbReference type="NCBI Taxonomy" id="201973"/>
    <lineage>
        <taxon>Bacteria</taxon>
        <taxon>Bacillati</taxon>
        <taxon>Bacillota</taxon>
        <taxon>Bacilli</taxon>
        <taxon>Bacillales</taxon>
        <taxon>Thermoactinomycetaceae</taxon>
        <taxon>Planifilum</taxon>
    </lineage>
</organism>
<feature type="active site" description="Charge relay system; for autoendoproteolytic cleavage activity" evidence="12">
    <location>
        <position position="137"/>
    </location>
</feature>
<keyword evidence="8 12" id="KW-0594">Phospholipid biosynthesis</keyword>
<dbReference type="EC" id="4.1.1.65" evidence="12"/>
<dbReference type="InterPro" id="IPR033178">
    <property type="entry name" value="PSD_type1_pro"/>
</dbReference>
<evidence type="ECO:0000256" key="9">
    <source>
        <dbReference type="ARBA" id="ARBA00023239"/>
    </source>
</evidence>
<feature type="chain" id="PRO_5023281922" description="Phosphatidylserine decarboxylase beta chain" evidence="12">
    <location>
        <begin position="1"/>
        <end position="238"/>
    </location>
</feature>
<keyword evidence="4 12" id="KW-0210">Decarboxylase</keyword>
<dbReference type="UniPathway" id="UPA00558">
    <property type="reaction ID" value="UER00616"/>
</dbReference>
<feature type="active site" description="Charge relay system; for autoendoproteolytic cleavage activity" evidence="12">
    <location>
        <position position="80"/>
    </location>
</feature>
<dbReference type="NCBIfam" id="TIGR00163">
    <property type="entry name" value="PS_decarb"/>
    <property type="match status" value="1"/>
</dbReference>
<keyword evidence="10 12" id="KW-1208">Phospholipid metabolism</keyword>
<comment type="similarity">
    <text evidence="12">Belongs to the phosphatidylserine decarboxylase family. PSD-B subfamily. Prokaryotic type I sub-subfamily.</text>
</comment>
<gene>
    <name evidence="12" type="primary">psd</name>
    <name evidence="13" type="ORF">SAMN04488025_1387</name>
</gene>
<dbReference type="AlphaFoldDB" id="A0A1I2SDB3"/>
<evidence type="ECO:0000256" key="1">
    <source>
        <dbReference type="ARBA" id="ARBA00005189"/>
    </source>
</evidence>
<accession>A0A1I2SDB3</accession>
<evidence type="ECO:0000256" key="5">
    <source>
        <dbReference type="ARBA" id="ARBA00023098"/>
    </source>
</evidence>
<feature type="modified residue" description="Pyruvic acid (Ser); by autocatalysis" evidence="12">
    <location>
        <position position="239"/>
    </location>
</feature>
<evidence type="ECO:0000313" key="14">
    <source>
        <dbReference type="Proteomes" id="UP000198661"/>
    </source>
</evidence>
<comment type="catalytic activity">
    <reaction evidence="12">
        <text>a 1,2-diacyl-sn-glycero-3-phospho-L-serine + H(+) = a 1,2-diacyl-sn-glycero-3-phosphoethanolamine + CO2</text>
        <dbReference type="Rhea" id="RHEA:20828"/>
        <dbReference type="ChEBI" id="CHEBI:15378"/>
        <dbReference type="ChEBI" id="CHEBI:16526"/>
        <dbReference type="ChEBI" id="CHEBI:57262"/>
        <dbReference type="ChEBI" id="CHEBI:64612"/>
        <dbReference type="EC" id="4.1.1.65"/>
    </reaction>
</comment>
<keyword evidence="7 12" id="KW-0865">Zymogen</keyword>
<comment type="PTM">
    <text evidence="12">Is synthesized initially as an inactive proenzyme. Formation of the active enzyme involves a self-maturation process in which the active site pyruvoyl group is generated from an internal serine residue via an autocatalytic post-translational modification. Two non-identical subunits are generated from the proenzyme in this reaction, and the pyruvate is formed at the N-terminus of the alpha chain, which is derived from the carboxyl end of the proenzyme. The autoendoproteolytic cleavage occurs by a canonical serine protease mechanism, in which the side chain hydroxyl group of the serine supplies its oxygen atom to form the C-terminus of the beta chain, while the remainder of the serine residue undergoes an oxidative deamination to produce ammonia and the pyruvoyl prosthetic group on the alpha chain. During this reaction, the Ser that is part of the protease active site of the proenzyme becomes the pyruvoyl prosthetic group, which constitutes an essential element of the active site of the mature decarboxylase.</text>
</comment>
<comment type="function">
    <text evidence="12">Catalyzes the formation of phosphatidylethanolamine (PtdEtn) from phosphatidylserine (PtdSer).</text>
</comment>
<dbReference type="Pfam" id="PF02666">
    <property type="entry name" value="PS_Dcarbxylase"/>
    <property type="match status" value="1"/>
</dbReference>
<evidence type="ECO:0000256" key="7">
    <source>
        <dbReference type="ARBA" id="ARBA00023145"/>
    </source>
</evidence>
<keyword evidence="14" id="KW-1185">Reference proteome</keyword>
<comment type="pathway">
    <text evidence="1">Lipid metabolism.</text>
</comment>
<dbReference type="GO" id="GO:0005886">
    <property type="term" value="C:plasma membrane"/>
    <property type="evidence" value="ECO:0007669"/>
    <property type="project" value="UniProtKB-SubCell"/>
</dbReference>
<evidence type="ECO:0000256" key="4">
    <source>
        <dbReference type="ARBA" id="ARBA00022793"/>
    </source>
</evidence>
<dbReference type="InterPro" id="IPR003817">
    <property type="entry name" value="PS_Dcarbxylase"/>
</dbReference>
<protein>
    <recommendedName>
        <fullName evidence="12">Phosphatidylserine decarboxylase proenzyme</fullName>
        <ecNumber evidence="12">4.1.1.65</ecNumber>
    </recommendedName>
    <component>
        <recommendedName>
            <fullName evidence="12">Phosphatidylserine decarboxylase alpha chain</fullName>
        </recommendedName>
    </component>
    <component>
        <recommendedName>
            <fullName evidence="12">Phosphatidylserine decarboxylase beta chain</fullName>
        </recommendedName>
    </component>
</protein>
<evidence type="ECO:0000256" key="11">
    <source>
        <dbReference type="ARBA" id="ARBA00023317"/>
    </source>
</evidence>
<comment type="subunit">
    <text evidence="12">Heterodimer of a large membrane-associated beta subunit and a small pyruvoyl-containing alpha subunit.</text>
</comment>
<comment type="cofactor">
    <cofactor evidence="12">
        <name>pyruvate</name>
        <dbReference type="ChEBI" id="CHEBI:15361"/>
    </cofactor>
    <text evidence="12">Binds 1 pyruvoyl group covalently per subunit.</text>
</comment>
<keyword evidence="2 12" id="KW-1003">Cell membrane</keyword>
<comment type="pathway">
    <text evidence="12">Phospholipid metabolism; phosphatidylethanolamine biosynthesis; phosphatidylethanolamine from CDP-diacylglycerol: step 2/2.</text>
</comment>
<feature type="site" description="Cleavage (non-hydrolytic); by autocatalysis" evidence="12">
    <location>
        <begin position="238"/>
        <end position="239"/>
    </location>
</feature>
<dbReference type="GO" id="GO:0004609">
    <property type="term" value="F:phosphatidylserine decarboxylase activity"/>
    <property type="evidence" value="ECO:0007669"/>
    <property type="project" value="UniProtKB-UniRule"/>
</dbReference>
<feature type="active site" description="Charge relay system; for autoendoproteolytic cleavage activity" evidence="12">
    <location>
        <position position="239"/>
    </location>
</feature>
<dbReference type="GO" id="GO:0006646">
    <property type="term" value="P:phosphatidylethanolamine biosynthetic process"/>
    <property type="evidence" value="ECO:0007669"/>
    <property type="project" value="UniProtKB-UniRule"/>
</dbReference>